<proteinExistence type="predicted"/>
<protein>
    <recommendedName>
        <fullName evidence="2">VTT domain-containing protein</fullName>
    </recommendedName>
</protein>
<dbReference type="OMA" id="EYTMASW"/>
<feature type="non-terminal residue" evidence="3">
    <location>
        <position position="1"/>
    </location>
</feature>
<dbReference type="eggNOG" id="KOG3140">
    <property type="taxonomic scope" value="Eukaryota"/>
</dbReference>
<evidence type="ECO:0000313" key="4">
    <source>
        <dbReference type="Proteomes" id="UP000001568"/>
    </source>
</evidence>
<dbReference type="InterPro" id="IPR032816">
    <property type="entry name" value="VTT_dom"/>
</dbReference>
<dbReference type="EMBL" id="CP000587">
    <property type="protein sequence ID" value="ABO97183.1"/>
    <property type="molecule type" value="Genomic_DNA"/>
</dbReference>
<dbReference type="Pfam" id="PF09335">
    <property type="entry name" value="VTT_dom"/>
    <property type="match status" value="1"/>
</dbReference>
<keyword evidence="1" id="KW-0472">Membrane</keyword>
<evidence type="ECO:0000259" key="2">
    <source>
        <dbReference type="Pfam" id="PF09335"/>
    </source>
</evidence>
<gene>
    <name evidence="3" type="ORF">OSTLU_10356</name>
</gene>
<keyword evidence="1" id="KW-1133">Transmembrane helix</keyword>
<evidence type="ECO:0000313" key="3">
    <source>
        <dbReference type="EMBL" id="ABO97183.1"/>
    </source>
</evidence>
<dbReference type="RefSeq" id="XP_001418890.1">
    <property type="nucleotide sequence ID" value="XM_001418853.1"/>
</dbReference>
<sequence length="149" mass="15940">YIESLGPTGYALFLMGYVALEVLAVPAFPLTMSAGALFGTYSGTLLVTTAATIAAAIAFLISRYVARDKVMSLAEKYPKFKAIDKAIGEDSLRVVAIMRLSPLMPFALSNYLYGLTSVKFRSYVVGSFFGMMPGTFAYVSAGTATRQVA</sequence>
<dbReference type="HOGENOM" id="CLU_038944_3_3_1"/>
<dbReference type="OrthoDB" id="166803at2759"/>
<keyword evidence="4" id="KW-1185">Reference proteome</keyword>
<organism evidence="3 4">
    <name type="scientific">Ostreococcus lucimarinus (strain CCE9901)</name>
    <dbReference type="NCBI Taxonomy" id="436017"/>
    <lineage>
        <taxon>Eukaryota</taxon>
        <taxon>Viridiplantae</taxon>
        <taxon>Chlorophyta</taxon>
        <taxon>Mamiellophyceae</taxon>
        <taxon>Mamiellales</taxon>
        <taxon>Bathycoccaceae</taxon>
        <taxon>Ostreococcus</taxon>
    </lineage>
</organism>
<evidence type="ECO:0000256" key="1">
    <source>
        <dbReference type="SAM" id="Phobius"/>
    </source>
</evidence>
<dbReference type="GeneID" id="5002823"/>
<dbReference type="InterPro" id="IPR053240">
    <property type="entry name" value="VTT_domain"/>
</dbReference>
<feature type="domain" description="VTT" evidence="2">
    <location>
        <begin position="25"/>
        <end position="143"/>
    </location>
</feature>
<feature type="non-terminal residue" evidence="3">
    <location>
        <position position="149"/>
    </location>
</feature>
<dbReference type="PANTHER" id="PTHR46826:SF1">
    <property type="entry name" value="TVP38_TMEM64 FAMILY MEMBRANE PROTEIN YDJX"/>
    <property type="match status" value="1"/>
</dbReference>
<reference evidence="3 4" key="1">
    <citation type="journal article" date="2007" name="Proc. Natl. Acad. Sci. U.S.A.">
        <title>The tiny eukaryote Ostreococcus provides genomic insights into the paradox of plankton speciation.</title>
        <authorList>
            <person name="Palenik B."/>
            <person name="Grimwood J."/>
            <person name="Aerts A."/>
            <person name="Rouze P."/>
            <person name="Salamov A."/>
            <person name="Putnam N."/>
            <person name="Dupont C."/>
            <person name="Jorgensen R."/>
            <person name="Derelle E."/>
            <person name="Rombauts S."/>
            <person name="Zhou K."/>
            <person name="Otillar R."/>
            <person name="Merchant S.S."/>
            <person name="Podell S."/>
            <person name="Gaasterland T."/>
            <person name="Napoli C."/>
            <person name="Gendler K."/>
            <person name="Manuell A."/>
            <person name="Tai V."/>
            <person name="Vallon O."/>
            <person name="Piganeau G."/>
            <person name="Jancek S."/>
            <person name="Heijde M."/>
            <person name="Jabbari K."/>
            <person name="Bowler C."/>
            <person name="Lohr M."/>
            <person name="Robbens S."/>
            <person name="Werner G."/>
            <person name="Dubchak I."/>
            <person name="Pazour G.J."/>
            <person name="Ren Q."/>
            <person name="Paulsen I."/>
            <person name="Delwiche C."/>
            <person name="Schmutz J."/>
            <person name="Rokhsar D."/>
            <person name="Van de Peer Y."/>
            <person name="Moreau H."/>
            <person name="Grigoriev I.V."/>
        </authorList>
    </citation>
    <scope>NUCLEOTIDE SEQUENCE [LARGE SCALE GENOMIC DNA]</scope>
    <source>
        <strain evidence="3 4">CCE9901</strain>
    </source>
</reference>
<dbReference type="Gramene" id="ABO97183">
    <property type="protein sequence ID" value="ABO97183"/>
    <property type="gene ID" value="OSTLU_10356"/>
</dbReference>
<dbReference type="Proteomes" id="UP000001568">
    <property type="component" value="Chromosome 7"/>
</dbReference>
<dbReference type="KEGG" id="olu:OSTLU_10356"/>
<accession>A4S005</accession>
<dbReference type="PANTHER" id="PTHR46826">
    <property type="match status" value="1"/>
</dbReference>
<name>A4S005_OSTLU</name>
<keyword evidence="1" id="KW-0812">Transmembrane</keyword>
<feature type="transmembrane region" description="Helical" evidence="1">
    <location>
        <begin position="12"/>
        <end position="38"/>
    </location>
</feature>
<feature type="transmembrane region" description="Helical" evidence="1">
    <location>
        <begin position="44"/>
        <end position="66"/>
    </location>
</feature>
<dbReference type="AlphaFoldDB" id="A4S005"/>